<organism evidence="3 4">
    <name type="scientific">Gordonia sesuvii</name>
    <dbReference type="NCBI Taxonomy" id="3116777"/>
    <lineage>
        <taxon>Bacteria</taxon>
        <taxon>Bacillati</taxon>
        <taxon>Actinomycetota</taxon>
        <taxon>Actinomycetes</taxon>
        <taxon>Mycobacteriales</taxon>
        <taxon>Gordoniaceae</taxon>
        <taxon>Gordonia</taxon>
    </lineage>
</organism>
<protein>
    <submittedName>
        <fullName evidence="3">Uncharacterized protein</fullName>
    </submittedName>
</protein>
<reference evidence="3 4" key="1">
    <citation type="submission" date="2024-01" db="EMBL/GenBank/DDBJ databases">
        <title>Draft genome sequence of Gordonia sp. LSe1-13.</title>
        <authorList>
            <person name="Suphannarot A."/>
            <person name="Mingma R."/>
        </authorList>
    </citation>
    <scope>NUCLEOTIDE SEQUENCE [LARGE SCALE GENOMIC DNA]</scope>
    <source>
        <strain evidence="3 4">LSe1-13</strain>
    </source>
</reference>
<evidence type="ECO:0000313" key="4">
    <source>
        <dbReference type="Proteomes" id="UP001347146"/>
    </source>
</evidence>
<sequence length="271" mass="28728">MGVDTVQGYGHLGRRPERLWSVAAGVIAVAALITVVAGCSLSADPQPSQIVLPPTDVLSTETEIETSISTTTEESIEDTADAPLPDWTIGRVIALAPRVDNSRYHQGSTTPESALIETSDFHFSPPDRAVNCSADGRTLACRLNTQRSGPTPSNVPRGCEWKGNLVTLDTQGTEDGVCSEQFPVLYRSTIVDFGHTISIARFSCLVETAGLYCLESRSDAGFAVTPRGYREINSSDRAPRELLGLAASTSVPPGTGTDVPQPPTTTVAPTN</sequence>
<name>A0ABU7MIB3_9ACTN</name>
<feature type="compositionally biased region" description="Low complexity" evidence="1">
    <location>
        <begin position="251"/>
        <end position="271"/>
    </location>
</feature>
<keyword evidence="4" id="KW-1185">Reference proteome</keyword>
<accession>A0ABU7MIB3</accession>
<comment type="caution">
    <text evidence="3">The sequence shown here is derived from an EMBL/GenBank/DDBJ whole genome shotgun (WGS) entry which is preliminary data.</text>
</comment>
<dbReference type="EMBL" id="JAZDUF010000007">
    <property type="protein sequence ID" value="MEE3852857.1"/>
    <property type="molecule type" value="Genomic_DNA"/>
</dbReference>
<dbReference type="Proteomes" id="UP001347146">
    <property type="component" value="Unassembled WGS sequence"/>
</dbReference>
<evidence type="ECO:0000256" key="2">
    <source>
        <dbReference type="SAM" id="Phobius"/>
    </source>
</evidence>
<feature type="transmembrane region" description="Helical" evidence="2">
    <location>
        <begin position="19"/>
        <end position="43"/>
    </location>
</feature>
<dbReference type="RefSeq" id="WP_330435431.1">
    <property type="nucleotide sequence ID" value="NZ_JAZDUF010000007.1"/>
</dbReference>
<evidence type="ECO:0000256" key="1">
    <source>
        <dbReference type="SAM" id="MobiDB-lite"/>
    </source>
</evidence>
<evidence type="ECO:0000313" key="3">
    <source>
        <dbReference type="EMBL" id="MEE3852857.1"/>
    </source>
</evidence>
<keyword evidence="2" id="KW-0472">Membrane</keyword>
<gene>
    <name evidence="3" type="ORF">VZC37_21135</name>
</gene>
<proteinExistence type="predicted"/>
<keyword evidence="2" id="KW-0812">Transmembrane</keyword>
<keyword evidence="2" id="KW-1133">Transmembrane helix</keyword>
<feature type="region of interest" description="Disordered" evidence="1">
    <location>
        <begin position="247"/>
        <end position="271"/>
    </location>
</feature>